<dbReference type="Pfam" id="PF00743">
    <property type="entry name" value="FMO-like"/>
    <property type="match status" value="1"/>
</dbReference>
<dbReference type="RefSeq" id="WP_097244393.1">
    <property type="nucleotide sequence ID" value="NZ_JAMTCW010000008.1"/>
</dbReference>
<comment type="similarity">
    <text evidence="2">Belongs to the FAD-binding monooxygenase family.</text>
</comment>
<dbReference type="Gene3D" id="3.50.50.60">
    <property type="entry name" value="FAD/NAD(P)-binding domain"/>
    <property type="match status" value="2"/>
</dbReference>
<dbReference type="InterPro" id="IPR036188">
    <property type="entry name" value="FAD/NAD-bd_sf"/>
</dbReference>
<dbReference type="STRING" id="1379680.GCA_001612615_01245"/>
<sequence>MSEHLDVVIVGAGLSGIGAAHHLQTALPDRTYLVLEARETIGGTWDLFRYPGVRSDSDMHTLGYRFRPWTDAKAIADGPAILDYVRATATEAGIDRRIRFGHRVVDASWDSATARWTLTVEHAAATVTMTCSYLYVCGGYYHYDSGYTPEFDGIEDFRGQVVHPQHWPDDLDHAGRRVVVIGSGATAVTLVPALATDAAHVTMLQRSPTYIMSVPTVDTVATRLRALLGPRRAYAVTRWKNVLIGTLIYQLSQRRPAMMRKFIREQTIKQLPAGYDVDVHFNPTYGPWDQRLCLVPDADLFRAIGNGSASVVTDRIDRFTERGLLLASGTELEADIVVTATGLRLLALGGIRLTVDGREVPLPQTIAYKGMMLGGVPNFAFTIGYTNASWTLKADLVAEYVCRLLRHMDAHGYDRCVPVPDPAIDTRPLLDFQAGYVLRSLDRFPKAGSRAPWRLGMNYAQDVLTLRHGRIDDGTLRFARATRHRAGSDVLAEPGGH</sequence>
<evidence type="ECO:0000256" key="4">
    <source>
        <dbReference type="ARBA" id="ARBA00022827"/>
    </source>
</evidence>
<evidence type="ECO:0000313" key="8">
    <source>
        <dbReference type="EMBL" id="SNY80063.1"/>
    </source>
</evidence>
<dbReference type="InterPro" id="IPR051820">
    <property type="entry name" value="FAD-binding_MO"/>
</dbReference>
<dbReference type="Proteomes" id="UP000219565">
    <property type="component" value="Unassembled WGS sequence"/>
</dbReference>
<dbReference type="AlphaFoldDB" id="A0A285L6H4"/>
<evidence type="ECO:0000256" key="1">
    <source>
        <dbReference type="ARBA" id="ARBA00001974"/>
    </source>
</evidence>
<dbReference type="SUPFAM" id="SSF51905">
    <property type="entry name" value="FAD/NAD(P)-binding domain"/>
    <property type="match status" value="1"/>
</dbReference>
<keyword evidence="5" id="KW-0521">NADP</keyword>
<name>A0A285L6H4_9NOCA</name>
<dbReference type="GO" id="GO:0004499">
    <property type="term" value="F:N,N-dimethylaniline monooxygenase activity"/>
    <property type="evidence" value="ECO:0007669"/>
    <property type="project" value="InterPro"/>
</dbReference>
<gene>
    <name evidence="8" type="ORF">SAMN04244553_1813</name>
</gene>
<dbReference type="PANTHER" id="PTHR43872">
    <property type="entry name" value="MONOOXYGENASE, PUTATIVE (AFU_ORTHOLOGUE AFUA_8G02570)-RELATED"/>
    <property type="match status" value="1"/>
</dbReference>
<keyword evidence="7" id="KW-0503">Monooxygenase</keyword>
<proteinExistence type="inferred from homology"/>
<dbReference type="OrthoDB" id="5168853at2"/>
<keyword evidence="6" id="KW-0560">Oxidoreductase</keyword>
<dbReference type="InterPro" id="IPR020946">
    <property type="entry name" value="Flavin_mOase-like"/>
</dbReference>
<reference evidence="8 9" key="1">
    <citation type="submission" date="2017-09" db="EMBL/GenBank/DDBJ databases">
        <authorList>
            <person name="Ehlers B."/>
            <person name="Leendertz F.H."/>
        </authorList>
    </citation>
    <scope>NUCLEOTIDE SEQUENCE [LARGE SCALE GENOMIC DNA]</scope>
    <source>
        <strain evidence="8 9">DSM 45537</strain>
    </source>
</reference>
<accession>A0A285L6H4</accession>
<evidence type="ECO:0000256" key="3">
    <source>
        <dbReference type="ARBA" id="ARBA00022630"/>
    </source>
</evidence>
<protein>
    <submittedName>
        <fullName evidence="8">Predicted flavoprotein CzcO associated with the cation diffusion facilitator CzcD</fullName>
    </submittedName>
</protein>
<evidence type="ECO:0000256" key="2">
    <source>
        <dbReference type="ARBA" id="ARBA00010139"/>
    </source>
</evidence>
<comment type="cofactor">
    <cofactor evidence="1">
        <name>FAD</name>
        <dbReference type="ChEBI" id="CHEBI:57692"/>
    </cofactor>
</comment>
<evidence type="ECO:0000256" key="6">
    <source>
        <dbReference type="ARBA" id="ARBA00023002"/>
    </source>
</evidence>
<dbReference type="GO" id="GO:0050660">
    <property type="term" value="F:flavin adenine dinucleotide binding"/>
    <property type="evidence" value="ECO:0007669"/>
    <property type="project" value="InterPro"/>
</dbReference>
<evidence type="ECO:0000313" key="9">
    <source>
        <dbReference type="Proteomes" id="UP000219565"/>
    </source>
</evidence>
<dbReference type="EMBL" id="OBEG01000001">
    <property type="protein sequence ID" value="SNY80063.1"/>
    <property type="molecule type" value="Genomic_DNA"/>
</dbReference>
<organism evidence="8 9">
    <name type="scientific">Nocardia amikacinitolerans</name>
    <dbReference type="NCBI Taxonomy" id="756689"/>
    <lineage>
        <taxon>Bacteria</taxon>
        <taxon>Bacillati</taxon>
        <taxon>Actinomycetota</taxon>
        <taxon>Actinomycetes</taxon>
        <taxon>Mycobacteriales</taxon>
        <taxon>Nocardiaceae</taxon>
        <taxon>Nocardia</taxon>
    </lineage>
</organism>
<dbReference type="GO" id="GO:0050661">
    <property type="term" value="F:NADP binding"/>
    <property type="evidence" value="ECO:0007669"/>
    <property type="project" value="InterPro"/>
</dbReference>
<keyword evidence="4" id="KW-0274">FAD</keyword>
<keyword evidence="3" id="KW-0285">Flavoprotein</keyword>
<dbReference type="PANTHER" id="PTHR43872:SF1">
    <property type="entry name" value="MONOOXYGENASE, PUTATIVE (AFU_ORTHOLOGUE AFUA_8G02570)-RELATED"/>
    <property type="match status" value="1"/>
</dbReference>
<evidence type="ECO:0000256" key="7">
    <source>
        <dbReference type="ARBA" id="ARBA00023033"/>
    </source>
</evidence>
<keyword evidence="9" id="KW-1185">Reference proteome</keyword>
<dbReference type="FunFam" id="3.50.50.60:FF:000228">
    <property type="entry name" value="FAD-containing monooxygenase EthA"/>
    <property type="match status" value="1"/>
</dbReference>
<evidence type="ECO:0000256" key="5">
    <source>
        <dbReference type="ARBA" id="ARBA00022857"/>
    </source>
</evidence>
<dbReference type="Pfam" id="PF13450">
    <property type="entry name" value="NAD_binding_8"/>
    <property type="match status" value="1"/>
</dbReference>